<keyword evidence="1" id="KW-0645">Protease</keyword>
<dbReference type="InterPro" id="IPR051929">
    <property type="entry name" value="VirAsm_ModProt"/>
</dbReference>
<dbReference type="SUPFAM" id="SSF102712">
    <property type="entry name" value="JAB1/MPN domain"/>
    <property type="match status" value="1"/>
</dbReference>
<organism evidence="6 7">
    <name type="scientific">Virgibacillus pantothenticus</name>
    <dbReference type="NCBI Taxonomy" id="1473"/>
    <lineage>
        <taxon>Bacteria</taxon>
        <taxon>Bacillati</taxon>
        <taxon>Bacillota</taxon>
        <taxon>Bacilli</taxon>
        <taxon>Bacillales</taxon>
        <taxon>Bacillaceae</taxon>
        <taxon>Virgibacillus</taxon>
    </lineage>
</organism>
<proteinExistence type="predicted"/>
<dbReference type="PROSITE" id="PS50249">
    <property type="entry name" value="MPN"/>
    <property type="match status" value="1"/>
</dbReference>
<dbReference type="PATRIC" id="fig|1473.5.peg.530"/>
<dbReference type="GO" id="GO:0008235">
    <property type="term" value="F:metalloexopeptidase activity"/>
    <property type="evidence" value="ECO:0007669"/>
    <property type="project" value="TreeGrafter"/>
</dbReference>
<evidence type="ECO:0000256" key="2">
    <source>
        <dbReference type="ARBA" id="ARBA00022723"/>
    </source>
</evidence>
<evidence type="ECO:0000256" key="4">
    <source>
        <dbReference type="ARBA" id="ARBA00022833"/>
    </source>
</evidence>
<comment type="caution">
    <text evidence="6">The sequence shown here is derived from an EMBL/GenBank/DDBJ whole genome shotgun (WGS) entry which is preliminary data.</text>
</comment>
<dbReference type="CDD" id="cd08070">
    <property type="entry name" value="MPN_like"/>
    <property type="match status" value="1"/>
</dbReference>
<dbReference type="RefSeq" id="WP_050351428.1">
    <property type="nucleotide sequence ID" value="NZ_BOSN01000003.1"/>
</dbReference>
<reference evidence="7" key="1">
    <citation type="submission" date="2015-07" db="EMBL/GenBank/DDBJ databases">
        <title>Fjat-10053 dsm26.</title>
        <authorList>
            <person name="Liu B."/>
            <person name="Wang J."/>
            <person name="Zhu Y."/>
            <person name="Liu G."/>
            <person name="Chen Q."/>
            <person name="Chen Z."/>
            <person name="Lan J."/>
            <person name="Che J."/>
            <person name="Ge C."/>
            <person name="Shi H."/>
            <person name="Pan Z."/>
            <person name="Liu X."/>
        </authorList>
    </citation>
    <scope>NUCLEOTIDE SEQUENCE [LARGE SCALE GENOMIC DNA]</scope>
    <source>
        <strain evidence="7">DSM 26</strain>
    </source>
</reference>
<protein>
    <submittedName>
        <fullName evidence="6">Uncharacterized protein</fullName>
    </submittedName>
</protein>
<sequence>MNDKQIIIPLSINNQMIEHGYSALPYEACGLLAGNRMKVQSIWQLENERKSDRRFFVSKEKVEDTLNKIKLINQQVLAIYHSHPFTAPIPSTFDLRNHPTTTAKMVIVSFKGGSPSVRCYRIRDTNYEECLFCIETTR</sequence>
<dbReference type="GO" id="GO:0008270">
    <property type="term" value="F:zinc ion binding"/>
    <property type="evidence" value="ECO:0007669"/>
    <property type="project" value="TreeGrafter"/>
</dbReference>
<evidence type="ECO:0000313" key="7">
    <source>
        <dbReference type="Proteomes" id="UP000036780"/>
    </source>
</evidence>
<keyword evidence="5" id="KW-0482">Metalloprotease</keyword>
<dbReference type="OrthoDB" id="9802958at2"/>
<dbReference type="EMBL" id="LGTO01000007">
    <property type="protein sequence ID" value="KNE18931.1"/>
    <property type="molecule type" value="Genomic_DNA"/>
</dbReference>
<keyword evidence="7" id="KW-1185">Reference proteome</keyword>
<dbReference type="Pfam" id="PF14464">
    <property type="entry name" value="Prok-JAB"/>
    <property type="match status" value="1"/>
</dbReference>
<dbReference type="GO" id="GO:0006508">
    <property type="term" value="P:proteolysis"/>
    <property type="evidence" value="ECO:0007669"/>
    <property type="project" value="UniProtKB-KW"/>
</dbReference>
<evidence type="ECO:0000313" key="6">
    <source>
        <dbReference type="EMBL" id="KNE18931.1"/>
    </source>
</evidence>
<name>A0A0L0QK41_VIRPA</name>
<keyword evidence="3" id="KW-0378">Hydrolase</keyword>
<evidence type="ECO:0000256" key="1">
    <source>
        <dbReference type="ARBA" id="ARBA00022670"/>
    </source>
</evidence>
<dbReference type="Proteomes" id="UP000036780">
    <property type="component" value="Unassembled WGS sequence"/>
</dbReference>
<accession>A0A0L0QK41</accession>
<keyword evidence="4" id="KW-0862">Zinc</keyword>
<evidence type="ECO:0000256" key="5">
    <source>
        <dbReference type="ARBA" id="ARBA00023049"/>
    </source>
</evidence>
<dbReference type="GeneID" id="66871918"/>
<dbReference type="PANTHER" id="PTHR34858:SF1">
    <property type="entry name" value="CYSO-CYSTEINE PEPTIDASE"/>
    <property type="match status" value="1"/>
</dbReference>
<dbReference type="Gene3D" id="3.40.140.10">
    <property type="entry name" value="Cytidine Deaminase, domain 2"/>
    <property type="match status" value="1"/>
</dbReference>
<dbReference type="InterPro" id="IPR037518">
    <property type="entry name" value="MPN"/>
</dbReference>
<gene>
    <name evidence="6" type="ORF">AFK71_10140</name>
</gene>
<evidence type="ECO:0000256" key="3">
    <source>
        <dbReference type="ARBA" id="ARBA00022801"/>
    </source>
</evidence>
<dbReference type="InterPro" id="IPR028090">
    <property type="entry name" value="JAB_dom_prok"/>
</dbReference>
<dbReference type="AlphaFoldDB" id="A0A0L0QK41"/>
<dbReference type="PANTHER" id="PTHR34858">
    <property type="entry name" value="CYSO-CYSTEINE PEPTIDASE"/>
    <property type="match status" value="1"/>
</dbReference>
<keyword evidence="2" id="KW-0479">Metal-binding</keyword>